<keyword evidence="2" id="KW-0597">Phosphoprotein</keyword>
<name>A0ABQ0AYK1_9FIRM</name>
<feature type="transmembrane region" description="Helical" evidence="11">
    <location>
        <begin position="441"/>
        <end position="457"/>
    </location>
</feature>
<proteinExistence type="predicted"/>
<comment type="caution">
    <text evidence="15">The sequence shown here is derived from an EMBL/GenBank/DDBJ whole genome shotgun (WGS) entry which is preliminary data.</text>
</comment>
<keyword evidence="8 11" id="KW-1133">Transmembrane helix</keyword>
<protein>
    <recommendedName>
        <fullName evidence="17">Histidine kinase</fullName>
    </recommendedName>
</protein>
<dbReference type="InterPro" id="IPR027417">
    <property type="entry name" value="P-loop_NTPase"/>
</dbReference>
<sequence>MEDNRPDPELLLKKIRQEEEKRKKEQKGKLKIFLGYAAGVGKTYAMLEAAQTIREKGGEVVAGYIEPHDRPATLAMAEGLENLPPLMVEYKGIRLREFDLDEALKRKPKLVLVDELAHTNAPGLRHEKRYQDVEELLQAGISVYTTLNIQHLESLNDQIGSITGIRVRERIPDGIFDQADQVELIDIEPSDLLQRLKEGKIYHAAQAERALDHFFAEEKLIALREIALRRTADRVNRLAVLERENRGGADYHTGEHVLTCISPSPTCAKVIRTASRLAYAFRGEFTALYVETPSLQEADPQTKRMVEENIHLAKALGAKIATVFGEDIAGQIAEYAKLSNVSKVVLGRTNHKILFGQTKGSLADRVAQYAPRLDIYIIPDIENGGIRKKRGFYAGYGKKKKDKPERFMQGIGGDWLKCILALGVSTAVGMIFQYFKMSESNIIMLYLLGILLAAMNTSRRICLVVASVLSVLLFNFCFTEPFYSFQMEGREYPVTAAVMLAAALITSSLMSKVRSHSKEMAKKAYRTEILLDNSRRLRRVREKKEVVKEVSGQIKKMLGLPVLFYLYSDGGLEGPYFLPADGEGHMQVEEFLNQQERAVAMWTAVRGKRAGACTHTLPDAKAIYLPVKSGDRVYGVVGIALEERREIPPFEYSLITAMLNETGLVFDRMEMMAAVHEEKERKGEEL</sequence>
<keyword evidence="7" id="KW-0067">ATP-binding</keyword>
<dbReference type="PANTHER" id="PTHR45569:SF1">
    <property type="entry name" value="SENSOR PROTEIN KDPD"/>
    <property type="match status" value="1"/>
</dbReference>
<dbReference type="Pfam" id="PF00582">
    <property type="entry name" value="Usp"/>
    <property type="match status" value="1"/>
</dbReference>
<feature type="transmembrane region" description="Helical" evidence="11">
    <location>
        <begin position="464"/>
        <end position="486"/>
    </location>
</feature>
<comment type="subcellular location">
    <subcellularLocation>
        <location evidence="1">Membrane</location>
        <topology evidence="1">Multi-pass membrane protein</topology>
    </subcellularLocation>
</comment>
<evidence type="ECO:0000256" key="8">
    <source>
        <dbReference type="ARBA" id="ARBA00022989"/>
    </source>
</evidence>
<feature type="domain" description="UspA" evidence="12">
    <location>
        <begin position="256"/>
        <end position="371"/>
    </location>
</feature>
<dbReference type="InterPro" id="IPR052023">
    <property type="entry name" value="Histidine_kinase_KdpD"/>
</dbReference>
<dbReference type="Gene3D" id="1.20.120.620">
    <property type="entry name" value="Backbone structure of the membrane domain of e. Coli histidine kinase receptor kdpd"/>
    <property type="match status" value="1"/>
</dbReference>
<dbReference type="InterPro" id="IPR014729">
    <property type="entry name" value="Rossmann-like_a/b/a_fold"/>
</dbReference>
<dbReference type="InterPro" id="IPR038318">
    <property type="entry name" value="KdpD_sf"/>
</dbReference>
<keyword evidence="5" id="KW-0547">Nucleotide-binding</keyword>
<evidence type="ECO:0000256" key="6">
    <source>
        <dbReference type="ARBA" id="ARBA00022777"/>
    </source>
</evidence>
<evidence type="ECO:0000313" key="15">
    <source>
        <dbReference type="EMBL" id="GAA6269105.1"/>
    </source>
</evidence>
<dbReference type="InterPro" id="IPR025201">
    <property type="entry name" value="KdpD_TM"/>
</dbReference>
<evidence type="ECO:0000256" key="3">
    <source>
        <dbReference type="ARBA" id="ARBA00022679"/>
    </source>
</evidence>
<keyword evidence="6" id="KW-0418">Kinase</keyword>
<evidence type="ECO:0000256" key="7">
    <source>
        <dbReference type="ARBA" id="ARBA00022840"/>
    </source>
</evidence>
<feature type="domain" description="Signal transduction histidine kinase osmosensitive K+ channel sensor N-terminal" evidence="13">
    <location>
        <begin position="26"/>
        <end position="235"/>
    </location>
</feature>
<dbReference type="SUPFAM" id="SSF52540">
    <property type="entry name" value="P-loop containing nucleoside triphosphate hydrolases"/>
    <property type="match status" value="1"/>
</dbReference>
<keyword evidence="9" id="KW-0902">Two-component regulatory system</keyword>
<evidence type="ECO:0000256" key="5">
    <source>
        <dbReference type="ARBA" id="ARBA00022741"/>
    </source>
</evidence>
<evidence type="ECO:0000259" key="12">
    <source>
        <dbReference type="Pfam" id="PF00582"/>
    </source>
</evidence>
<accession>A0ABQ0AYK1</accession>
<evidence type="ECO:0000259" key="14">
    <source>
        <dbReference type="Pfam" id="PF13493"/>
    </source>
</evidence>
<keyword evidence="10 11" id="KW-0472">Membrane</keyword>
<evidence type="ECO:0000259" key="13">
    <source>
        <dbReference type="Pfam" id="PF02702"/>
    </source>
</evidence>
<evidence type="ECO:0000313" key="16">
    <source>
        <dbReference type="Proteomes" id="UP001600894"/>
    </source>
</evidence>
<dbReference type="Proteomes" id="UP001600894">
    <property type="component" value="Unassembled WGS sequence"/>
</dbReference>
<evidence type="ECO:0000256" key="1">
    <source>
        <dbReference type="ARBA" id="ARBA00004141"/>
    </source>
</evidence>
<dbReference type="Gene3D" id="3.40.50.300">
    <property type="entry name" value="P-loop containing nucleotide triphosphate hydrolases"/>
    <property type="match status" value="1"/>
</dbReference>
<gene>
    <name evidence="15" type="ORF">F130042H8_21650</name>
</gene>
<dbReference type="InterPro" id="IPR029016">
    <property type="entry name" value="GAF-like_dom_sf"/>
</dbReference>
<dbReference type="Pfam" id="PF02702">
    <property type="entry name" value="KdpD"/>
    <property type="match status" value="1"/>
</dbReference>
<dbReference type="RefSeq" id="WP_178301425.1">
    <property type="nucleotide sequence ID" value="NZ_BAABXL010000001.1"/>
</dbReference>
<dbReference type="InterPro" id="IPR006016">
    <property type="entry name" value="UspA"/>
</dbReference>
<feature type="domain" description="Sensor protein KdpD transmembrane" evidence="14">
    <location>
        <begin position="415"/>
        <end position="521"/>
    </location>
</feature>
<dbReference type="PANTHER" id="PTHR45569">
    <property type="entry name" value="SENSOR PROTEIN KDPD"/>
    <property type="match status" value="1"/>
</dbReference>
<organism evidence="15 16">
    <name type="scientific">Enterocloster alcoholdehydrogenati</name>
    <dbReference type="NCBI Taxonomy" id="2547410"/>
    <lineage>
        <taxon>Bacteria</taxon>
        <taxon>Bacillati</taxon>
        <taxon>Bacillota</taxon>
        <taxon>Clostridia</taxon>
        <taxon>Lachnospirales</taxon>
        <taxon>Lachnospiraceae</taxon>
        <taxon>Enterocloster</taxon>
    </lineage>
</organism>
<reference evidence="15 16" key="1">
    <citation type="submission" date="2024-04" db="EMBL/GenBank/DDBJ databases">
        <title>Defined microbial consortia suppress multidrug-resistant proinflammatory Enterobacteriaceae via ecological control.</title>
        <authorList>
            <person name="Furuichi M."/>
            <person name="Kawaguchi T."/>
            <person name="Pust M."/>
            <person name="Yasuma K."/>
            <person name="Plichta D."/>
            <person name="Hasegawa N."/>
            <person name="Ohya T."/>
            <person name="Bhattarai S."/>
            <person name="Sasajima S."/>
            <person name="Aoto Y."/>
            <person name="Tuganbaev T."/>
            <person name="Yaginuma M."/>
            <person name="Ueda M."/>
            <person name="Okahashi N."/>
            <person name="Amafuji K."/>
            <person name="Kiridooshi Y."/>
            <person name="Sugita K."/>
            <person name="Strazar M."/>
            <person name="Skelly A."/>
            <person name="Suda W."/>
            <person name="Hattori M."/>
            <person name="Nakamoto N."/>
            <person name="Caballero S."/>
            <person name="Norman J."/>
            <person name="Olle B."/>
            <person name="Tanoue T."/>
            <person name="Arita M."/>
            <person name="Bucci V."/>
            <person name="Atarashi K."/>
            <person name="Xavier R."/>
            <person name="Honda K."/>
        </authorList>
    </citation>
    <scope>NUCLEOTIDE SEQUENCE [LARGE SCALE GENOMIC DNA]</scope>
    <source>
        <strain evidence="16">f13</strain>
    </source>
</reference>
<evidence type="ECO:0000256" key="9">
    <source>
        <dbReference type="ARBA" id="ARBA00023012"/>
    </source>
</evidence>
<evidence type="ECO:0008006" key="17">
    <source>
        <dbReference type="Google" id="ProtNLM"/>
    </source>
</evidence>
<evidence type="ECO:0000256" key="11">
    <source>
        <dbReference type="SAM" id="Phobius"/>
    </source>
</evidence>
<dbReference type="InterPro" id="IPR003852">
    <property type="entry name" value="Sig_transdc_His_kinase_KdpD_N"/>
</dbReference>
<dbReference type="CDD" id="cd01987">
    <property type="entry name" value="USP_KdpD-like"/>
    <property type="match status" value="1"/>
</dbReference>
<feature type="transmembrane region" description="Helical" evidence="11">
    <location>
        <begin position="492"/>
        <end position="510"/>
    </location>
</feature>
<dbReference type="Gene3D" id="3.30.450.40">
    <property type="match status" value="1"/>
</dbReference>
<keyword evidence="16" id="KW-1185">Reference proteome</keyword>
<evidence type="ECO:0000256" key="2">
    <source>
        <dbReference type="ARBA" id="ARBA00022553"/>
    </source>
</evidence>
<dbReference type="SUPFAM" id="SSF52402">
    <property type="entry name" value="Adenine nucleotide alpha hydrolases-like"/>
    <property type="match status" value="1"/>
</dbReference>
<keyword evidence="3" id="KW-0808">Transferase</keyword>
<keyword evidence="4 11" id="KW-0812">Transmembrane</keyword>
<dbReference type="Pfam" id="PF13493">
    <property type="entry name" value="DUF4118"/>
    <property type="match status" value="1"/>
</dbReference>
<dbReference type="Gene3D" id="3.40.50.620">
    <property type="entry name" value="HUPs"/>
    <property type="match status" value="1"/>
</dbReference>
<evidence type="ECO:0000256" key="4">
    <source>
        <dbReference type="ARBA" id="ARBA00022692"/>
    </source>
</evidence>
<dbReference type="EMBL" id="BAABXL010000001">
    <property type="protein sequence ID" value="GAA6269105.1"/>
    <property type="molecule type" value="Genomic_DNA"/>
</dbReference>
<evidence type="ECO:0000256" key="10">
    <source>
        <dbReference type="ARBA" id="ARBA00023136"/>
    </source>
</evidence>